<evidence type="ECO:0000313" key="4">
    <source>
        <dbReference type="Proteomes" id="UP000005139"/>
    </source>
</evidence>
<dbReference type="Gene3D" id="3.30.70.1900">
    <property type="match status" value="1"/>
</dbReference>
<reference evidence="3 4" key="1">
    <citation type="submission" date="2007-01" db="EMBL/GenBank/DDBJ databases">
        <title>Annotation of the draft genome assembly of Thermosinus carboxydivorans Nor1.</title>
        <authorList>
            <consortium name="US DOE Joint Genome Institute (JGI-ORNL)"/>
            <person name="Larimer F."/>
            <person name="Land M."/>
            <person name="Hauser L."/>
        </authorList>
    </citation>
    <scope>NUCLEOTIDE SEQUENCE [LARGE SCALE GENOMIC DNA]</scope>
    <source>
        <strain evidence="3 4">Nor1</strain>
    </source>
</reference>
<protein>
    <recommendedName>
        <fullName evidence="2">CRISPR-associated protein Cas6 C-terminal domain-containing protein</fullName>
    </recommendedName>
</protein>
<reference evidence="3 4" key="2">
    <citation type="submission" date="2007-01" db="EMBL/GenBank/DDBJ databases">
        <title>Sequencing of the draft genome and assembly of Thermosinus carboxydivorans Nor1.</title>
        <authorList>
            <consortium name="US DOE Joint Genome Institute (JGI-PGF)"/>
            <person name="Copeland A."/>
            <person name="Lucas S."/>
            <person name="Lapidus A."/>
            <person name="Barry K."/>
            <person name="Glavina del Rio T."/>
            <person name="Dalin E."/>
            <person name="Tice H."/>
            <person name="Bruce D."/>
            <person name="Pitluck S."/>
            <person name="Richardson P."/>
        </authorList>
    </citation>
    <scope>NUCLEOTIDE SEQUENCE [LARGE SCALE GENOMIC DNA]</scope>
    <source>
        <strain evidence="3 4">Nor1</strain>
    </source>
</reference>
<evidence type="ECO:0000256" key="1">
    <source>
        <dbReference type="SAM" id="MobiDB-lite"/>
    </source>
</evidence>
<dbReference type="Pfam" id="PF10040">
    <property type="entry name" value="CRISPR_Cas6"/>
    <property type="match status" value="1"/>
</dbReference>
<dbReference type="OrthoDB" id="425607at2"/>
<dbReference type="eggNOG" id="COG5551">
    <property type="taxonomic scope" value="Bacteria"/>
</dbReference>
<gene>
    <name evidence="3" type="ORF">TcarDRAFT_2597</name>
</gene>
<organism evidence="3 4">
    <name type="scientific">Thermosinus carboxydivorans Nor1</name>
    <dbReference type="NCBI Taxonomy" id="401526"/>
    <lineage>
        <taxon>Bacteria</taxon>
        <taxon>Bacillati</taxon>
        <taxon>Bacillota</taxon>
        <taxon>Negativicutes</taxon>
        <taxon>Selenomonadales</taxon>
        <taxon>Sporomusaceae</taxon>
        <taxon>Thermosinus</taxon>
    </lineage>
</organism>
<dbReference type="CDD" id="cd21141">
    <property type="entry name" value="Cas6_III-like"/>
    <property type="match status" value="1"/>
</dbReference>
<keyword evidence="4" id="KW-1185">Reference proteome</keyword>
<accession>A1HM59</accession>
<feature type="domain" description="CRISPR-associated protein Cas6 C-terminal" evidence="2">
    <location>
        <begin position="128"/>
        <end position="244"/>
    </location>
</feature>
<sequence length="287" mass="31243">MITLTEFQLATPPGLRLDANAGSVLHGALIERLDSAAATTLHEPGLRPYSQHLRVTKEAAVWRIGTLTPPAAQQLVAPLLAAPNAAFYLRDKHAHIAITVKRQLVACTYREFVNHFFLSPAPARRFVMKFATPASFKIDNAYQIFPSVFHIYQSLVNRWNACASGFVLDRPRLIDDLTAYTRIIDYRLRLNTFSVESIRIPAFSGEITLSIAGPEQLVRLAAMLLAYGEISGIGVKTALGMGGVTVWAKPKGAVGLASLLPQTLSSPDHFDSGDHQSAIGSPASENR</sequence>
<dbReference type="AlphaFoldDB" id="A1HM59"/>
<dbReference type="RefSeq" id="WP_007288115.1">
    <property type="nucleotide sequence ID" value="NZ_AAWL01000001.1"/>
</dbReference>
<dbReference type="EMBL" id="AAWL01000001">
    <property type="protein sequence ID" value="EAX48908.1"/>
    <property type="molecule type" value="Genomic_DNA"/>
</dbReference>
<dbReference type="Proteomes" id="UP000005139">
    <property type="component" value="Unassembled WGS sequence"/>
</dbReference>
<feature type="region of interest" description="Disordered" evidence="1">
    <location>
        <begin position="267"/>
        <end position="287"/>
    </location>
</feature>
<comment type="caution">
    <text evidence="3">The sequence shown here is derived from an EMBL/GenBank/DDBJ whole genome shotgun (WGS) entry which is preliminary data.</text>
</comment>
<evidence type="ECO:0000313" key="3">
    <source>
        <dbReference type="EMBL" id="EAX48908.1"/>
    </source>
</evidence>
<dbReference type="InterPro" id="IPR019267">
    <property type="entry name" value="CRISPR-assoc_Cas6_C"/>
</dbReference>
<evidence type="ECO:0000259" key="2">
    <source>
        <dbReference type="Pfam" id="PF10040"/>
    </source>
</evidence>
<name>A1HM59_9FIRM</name>
<proteinExistence type="predicted"/>